<dbReference type="PANTHER" id="PTHR37984">
    <property type="entry name" value="PROTEIN CBG26694"/>
    <property type="match status" value="1"/>
</dbReference>
<dbReference type="Gene3D" id="3.30.70.270">
    <property type="match status" value="2"/>
</dbReference>
<keyword evidence="4" id="KW-0255">Endonuclease</keyword>
<dbReference type="InterPro" id="IPR043502">
    <property type="entry name" value="DNA/RNA_pol_sf"/>
</dbReference>
<dbReference type="Pfam" id="PF17917">
    <property type="entry name" value="RT_RNaseH"/>
    <property type="match status" value="1"/>
</dbReference>
<proteinExistence type="predicted"/>
<keyword evidence="5" id="KW-0378">Hydrolase</keyword>
<evidence type="ECO:0008006" key="11">
    <source>
        <dbReference type="Google" id="ProtNLM"/>
    </source>
</evidence>
<dbReference type="SUPFAM" id="SSF56672">
    <property type="entry name" value="DNA/RNA polymerases"/>
    <property type="match status" value="1"/>
</dbReference>
<keyword evidence="3" id="KW-0540">Nuclease</keyword>
<dbReference type="GO" id="GO:0003964">
    <property type="term" value="F:RNA-directed DNA polymerase activity"/>
    <property type="evidence" value="ECO:0007669"/>
    <property type="project" value="UniProtKB-KW"/>
</dbReference>
<evidence type="ECO:0000256" key="1">
    <source>
        <dbReference type="ARBA" id="ARBA00022679"/>
    </source>
</evidence>
<dbReference type="PANTHER" id="PTHR37984:SF5">
    <property type="entry name" value="PROTEIN NYNRIN-LIKE"/>
    <property type="match status" value="1"/>
</dbReference>
<dbReference type="CDD" id="cd09274">
    <property type="entry name" value="RNase_HI_RT_Ty3"/>
    <property type="match status" value="1"/>
</dbReference>
<feature type="domain" description="Reverse transcriptase" evidence="7">
    <location>
        <begin position="4"/>
        <end position="152"/>
    </location>
</feature>
<dbReference type="Pfam" id="PF00078">
    <property type="entry name" value="RVT_1"/>
    <property type="match status" value="1"/>
</dbReference>
<dbReference type="CDD" id="cd01647">
    <property type="entry name" value="RT_LTR"/>
    <property type="match status" value="1"/>
</dbReference>
<keyword evidence="10" id="KW-1185">Reference proteome</keyword>
<dbReference type="FunFam" id="3.30.70.270:FF:000020">
    <property type="entry name" value="Transposon Tf2-6 polyprotein-like Protein"/>
    <property type="match status" value="1"/>
</dbReference>
<comment type="caution">
    <text evidence="9">The sequence shown here is derived from an EMBL/GenBank/DDBJ whole genome shotgun (WGS) entry which is preliminary data.</text>
</comment>
<evidence type="ECO:0000259" key="8">
    <source>
        <dbReference type="Pfam" id="PF17917"/>
    </source>
</evidence>
<dbReference type="GO" id="GO:0016787">
    <property type="term" value="F:hydrolase activity"/>
    <property type="evidence" value="ECO:0007669"/>
    <property type="project" value="UniProtKB-KW"/>
</dbReference>
<evidence type="ECO:0000256" key="6">
    <source>
        <dbReference type="ARBA" id="ARBA00022918"/>
    </source>
</evidence>
<name>A0A9Q3KH96_9BASI</name>
<protein>
    <recommendedName>
        <fullName evidence="11">Reverse transcriptase domain-containing protein</fullName>
    </recommendedName>
</protein>
<dbReference type="InterPro" id="IPR000477">
    <property type="entry name" value="RT_dom"/>
</dbReference>
<dbReference type="AlphaFoldDB" id="A0A9Q3KH96"/>
<dbReference type="InterPro" id="IPR050951">
    <property type="entry name" value="Retrovirus_Pol_polyprotein"/>
</dbReference>
<dbReference type="EMBL" id="AVOT02109853">
    <property type="protein sequence ID" value="MBW0581378.1"/>
    <property type="molecule type" value="Genomic_DNA"/>
</dbReference>
<sequence length="475" mass="54350">MVGDFRALNTYTVPDRYPIPKIQIALTQISQAVYITTMDALKGFHQNVVTPRARRYLRIFVHCGVYEYVRMPFGIKNAPSHFQRMMNGIFPEELSEGLLIIYIDDIIVCSKSWEENMYRLSTVLTKIQSVNMKIPLKKCHFGFKELKALGHVVSGLSLGIDKNKVATVLLKPMPQNKKEIQSFLGFVGYYRQHIKDFTSIARPLHKLCDKDTVFEMTVNRFKAFESPREALTTSPLLLMPDFKLPFKLYIDASGDGLDAAPHQVQIINDKPVEGPICFISSLIKPAKARYEASQMECLCLVWALEKLDYFLEGCVFEVITDCTAVKSLLNMKTPNRHMLRWKTAIKEYKGNMNIFHKDGNIHKSADGLSRWPLPNNIDDPAYVPEEASPQIIIEGISVTDLNTTYFEEVSHSYTQDKNCSVLCLLLKKDCKDNSLIHALDEVWKKSYDEGRFHLLDGIIYHRTKETCVMTVVDRS</sequence>
<dbReference type="GO" id="GO:0004519">
    <property type="term" value="F:endonuclease activity"/>
    <property type="evidence" value="ECO:0007669"/>
    <property type="project" value="UniProtKB-KW"/>
</dbReference>
<evidence type="ECO:0000256" key="5">
    <source>
        <dbReference type="ARBA" id="ARBA00022801"/>
    </source>
</evidence>
<dbReference type="OrthoDB" id="3341476at2759"/>
<organism evidence="9 10">
    <name type="scientific">Austropuccinia psidii MF-1</name>
    <dbReference type="NCBI Taxonomy" id="1389203"/>
    <lineage>
        <taxon>Eukaryota</taxon>
        <taxon>Fungi</taxon>
        <taxon>Dikarya</taxon>
        <taxon>Basidiomycota</taxon>
        <taxon>Pucciniomycotina</taxon>
        <taxon>Pucciniomycetes</taxon>
        <taxon>Pucciniales</taxon>
        <taxon>Sphaerophragmiaceae</taxon>
        <taxon>Austropuccinia</taxon>
    </lineage>
</organism>
<evidence type="ECO:0000256" key="2">
    <source>
        <dbReference type="ARBA" id="ARBA00022695"/>
    </source>
</evidence>
<evidence type="ECO:0000313" key="10">
    <source>
        <dbReference type="Proteomes" id="UP000765509"/>
    </source>
</evidence>
<dbReference type="Proteomes" id="UP000765509">
    <property type="component" value="Unassembled WGS sequence"/>
</dbReference>
<evidence type="ECO:0000313" key="9">
    <source>
        <dbReference type="EMBL" id="MBW0581378.1"/>
    </source>
</evidence>
<accession>A0A9Q3KH96</accession>
<evidence type="ECO:0000256" key="3">
    <source>
        <dbReference type="ARBA" id="ARBA00022722"/>
    </source>
</evidence>
<keyword evidence="6" id="KW-0695">RNA-directed DNA polymerase</keyword>
<keyword evidence="2" id="KW-0548">Nucleotidyltransferase</keyword>
<reference evidence="9" key="1">
    <citation type="submission" date="2021-03" db="EMBL/GenBank/DDBJ databases">
        <title>Draft genome sequence of rust myrtle Austropuccinia psidii MF-1, a brazilian biotype.</title>
        <authorList>
            <person name="Quecine M.C."/>
            <person name="Pachon D.M.R."/>
            <person name="Bonatelli M.L."/>
            <person name="Correr F.H."/>
            <person name="Franceschini L.M."/>
            <person name="Leite T.F."/>
            <person name="Margarido G.R.A."/>
            <person name="Almeida C.A."/>
            <person name="Ferrarezi J.A."/>
            <person name="Labate C.A."/>
        </authorList>
    </citation>
    <scope>NUCLEOTIDE SEQUENCE</scope>
    <source>
        <strain evidence="9">MF-1</strain>
    </source>
</reference>
<feature type="domain" description="Reverse transcriptase RNase H-like" evidence="8">
    <location>
        <begin position="241"/>
        <end position="348"/>
    </location>
</feature>
<keyword evidence="1" id="KW-0808">Transferase</keyword>
<dbReference type="InterPro" id="IPR041373">
    <property type="entry name" value="RT_RNaseH"/>
</dbReference>
<evidence type="ECO:0000256" key="4">
    <source>
        <dbReference type="ARBA" id="ARBA00022759"/>
    </source>
</evidence>
<evidence type="ECO:0000259" key="7">
    <source>
        <dbReference type="Pfam" id="PF00078"/>
    </source>
</evidence>
<gene>
    <name evidence="9" type="ORF">O181_121093</name>
</gene>
<dbReference type="InterPro" id="IPR043128">
    <property type="entry name" value="Rev_trsase/Diguanyl_cyclase"/>
</dbReference>